<sequence length="463" mass="51938">MRPRAGFLSWRCTSRVQHFLVGKNSQCQQQPGQPPQASHHIQRRFFTPQQQQDITSRSVQVYRSTSADPFVNLSIEHHLLQRSHPDSTVLFLYTNRPCVVIGRNQNPWVEVNLGLLRQGVPGLKSGEVINRPVDLVRRRSGGGTVFHDEGNVNWTVICPPAVFDRDRHAEMVVRALRHLGVATARVNERHDIVLHVDAGDARETYKISGSAYKLTRLRSLHHGTCLLASPNLSRISPLLRSPAEPYIKARGVESVRTKVRNVEVDTAAFSDAVVNEFQRMYGSDHVDPEEGVMVGEESALDMPEICKGVEELRSPEWIYSQTPQFTFSTHPSEDDPRPRPSPPPELPPNFQFNLTARHGEIQDAAISGLTYLDDVDSASQNQVLSQALVSQHLHRITDWREALGSASPVPVDSEPVGRWLNGIFLPLMSLSEPAQQDGLKVASTTEGRHHQKGQDIHSWRRIC</sequence>
<organism evidence="7 8">
    <name type="scientific">Bombardia bombarda</name>
    <dbReference type="NCBI Taxonomy" id="252184"/>
    <lineage>
        <taxon>Eukaryota</taxon>
        <taxon>Fungi</taxon>
        <taxon>Dikarya</taxon>
        <taxon>Ascomycota</taxon>
        <taxon>Pezizomycotina</taxon>
        <taxon>Sordariomycetes</taxon>
        <taxon>Sordariomycetidae</taxon>
        <taxon>Sordariales</taxon>
        <taxon>Lasiosphaeriaceae</taxon>
        <taxon>Bombardia</taxon>
    </lineage>
</organism>
<dbReference type="GO" id="GO:0017118">
    <property type="term" value="F:lipoyltransferase activity"/>
    <property type="evidence" value="ECO:0007669"/>
    <property type="project" value="TreeGrafter"/>
</dbReference>
<dbReference type="EMBL" id="JAULSR010000001">
    <property type="protein sequence ID" value="KAK0634341.1"/>
    <property type="molecule type" value="Genomic_DNA"/>
</dbReference>
<dbReference type="AlphaFoldDB" id="A0AA40CD27"/>
<dbReference type="Gene3D" id="3.30.930.10">
    <property type="entry name" value="Bira Bifunctional Protein, Domain 2"/>
    <property type="match status" value="1"/>
</dbReference>
<feature type="region of interest" description="Disordered" evidence="5">
    <location>
        <begin position="325"/>
        <end position="350"/>
    </location>
</feature>
<gene>
    <name evidence="7" type="ORF">B0T17DRAFT_481550</name>
</gene>
<comment type="function">
    <text evidence="1">Catalyzes both the ATP-dependent activation of exogenously supplied lipoate to lipoyl-AMP and the transfer of the activated lipoyl onto the lipoyl domains of lipoate-dependent enzymes.</text>
</comment>
<protein>
    <recommendedName>
        <fullName evidence="4">Putative lipoate-protein ligase A</fullName>
    </recommendedName>
</protein>
<dbReference type="Proteomes" id="UP001174934">
    <property type="component" value="Unassembled WGS sequence"/>
</dbReference>
<keyword evidence="8" id="KW-1185">Reference proteome</keyword>
<reference evidence="7" key="1">
    <citation type="submission" date="2023-06" db="EMBL/GenBank/DDBJ databases">
        <title>Genome-scale phylogeny and comparative genomics of the fungal order Sordariales.</title>
        <authorList>
            <consortium name="Lawrence Berkeley National Laboratory"/>
            <person name="Hensen N."/>
            <person name="Bonometti L."/>
            <person name="Westerberg I."/>
            <person name="Brannstrom I.O."/>
            <person name="Guillou S."/>
            <person name="Cros-Aarteil S."/>
            <person name="Calhoun S."/>
            <person name="Haridas S."/>
            <person name="Kuo A."/>
            <person name="Mondo S."/>
            <person name="Pangilinan J."/>
            <person name="Riley R."/>
            <person name="LaButti K."/>
            <person name="Andreopoulos B."/>
            <person name="Lipzen A."/>
            <person name="Chen C."/>
            <person name="Yanf M."/>
            <person name="Daum C."/>
            <person name="Ng V."/>
            <person name="Clum A."/>
            <person name="Steindorff A."/>
            <person name="Ohm R."/>
            <person name="Martin F."/>
            <person name="Silar P."/>
            <person name="Natvig D."/>
            <person name="Lalanne C."/>
            <person name="Gautier V."/>
            <person name="Ament-velasquez S.L."/>
            <person name="Kruys A."/>
            <person name="Hutchinson M.I."/>
            <person name="Powell A.J."/>
            <person name="Barry K."/>
            <person name="Miller A.N."/>
            <person name="Grigoriev I.V."/>
            <person name="Debuchy R."/>
            <person name="Gladieux P."/>
            <person name="Thoren M.H."/>
            <person name="Johannesson H."/>
        </authorList>
    </citation>
    <scope>NUCLEOTIDE SEQUENCE</scope>
    <source>
        <strain evidence="7">SMH3391-2</strain>
    </source>
</reference>
<dbReference type="CDD" id="cd16443">
    <property type="entry name" value="LplA"/>
    <property type="match status" value="1"/>
</dbReference>
<comment type="caution">
    <text evidence="7">The sequence shown here is derived from an EMBL/GenBank/DDBJ whole genome shotgun (WGS) entry which is preliminary data.</text>
</comment>
<evidence type="ECO:0000256" key="5">
    <source>
        <dbReference type="SAM" id="MobiDB-lite"/>
    </source>
</evidence>
<dbReference type="SUPFAM" id="SSF55681">
    <property type="entry name" value="Class II aaRS and biotin synthetases"/>
    <property type="match status" value="1"/>
</dbReference>
<dbReference type="Pfam" id="PF21948">
    <property type="entry name" value="LplA-B_cat"/>
    <property type="match status" value="1"/>
</dbReference>
<dbReference type="PANTHER" id="PTHR12561:SF3">
    <property type="entry name" value="LIPOYLTRANSFERASE 1, MITOCHONDRIAL"/>
    <property type="match status" value="1"/>
</dbReference>
<comment type="pathway">
    <text evidence="2">Protein modification; protein lipoylation via exogenous pathway; protein N(6)-(lipoyl)lysine from lipoate: step 2/2.</text>
</comment>
<dbReference type="PANTHER" id="PTHR12561">
    <property type="entry name" value="LIPOATE-PROTEIN LIGASE"/>
    <property type="match status" value="1"/>
</dbReference>
<evidence type="ECO:0000259" key="6">
    <source>
        <dbReference type="PROSITE" id="PS51733"/>
    </source>
</evidence>
<dbReference type="InterPro" id="IPR004562">
    <property type="entry name" value="LipoylTrfase_LipoateP_Ligase"/>
</dbReference>
<feature type="domain" description="BPL/LPL catalytic" evidence="6">
    <location>
        <begin position="84"/>
        <end position="285"/>
    </location>
</feature>
<evidence type="ECO:0000256" key="1">
    <source>
        <dbReference type="ARBA" id="ARBA00003253"/>
    </source>
</evidence>
<evidence type="ECO:0000256" key="4">
    <source>
        <dbReference type="ARBA" id="ARBA00015925"/>
    </source>
</evidence>
<proteinExistence type="inferred from homology"/>
<accession>A0AA40CD27</accession>
<dbReference type="InterPro" id="IPR004143">
    <property type="entry name" value="BPL_LPL_catalytic"/>
</dbReference>
<evidence type="ECO:0000313" key="7">
    <source>
        <dbReference type="EMBL" id="KAK0634341.1"/>
    </source>
</evidence>
<comment type="similarity">
    <text evidence="3">Belongs to the LplA family.</text>
</comment>
<evidence type="ECO:0000313" key="8">
    <source>
        <dbReference type="Proteomes" id="UP001174934"/>
    </source>
</evidence>
<evidence type="ECO:0000256" key="2">
    <source>
        <dbReference type="ARBA" id="ARBA00005085"/>
    </source>
</evidence>
<name>A0AA40CD27_9PEZI</name>
<dbReference type="GO" id="GO:0005739">
    <property type="term" value="C:mitochondrion"/>
    <property type="evidence" value="ECO:0007669"/>
    <property type="project" value="TreeGrafter"/>
</dbReference>
<evidence type="ECO:0000256" key="3">
    <source>
        <dbReference type="ARBA" id="ARBA00008242"/>
    </source>
</evidence>
<dbReference type="InterPro" id="IPR045864">
    <property type="entry name" value="aa-tRNA-synth_II/BPL/LPL"/>
</dbReference>
<dbReference type="GO" id="GO:0009249">
    <property type="term" value="P:protein lipoylation"/>
    <property type="evidence" value="ECO:0007669"/>
    <property type="project" value="InterPro"/>
</dbReference>
<dbReference type="PROSITE" id="PS51733">
    <property type="entry name" value="BPL_LPL_CATALYTIC"/>
    <property type="match status" value="1"/>
</dbReference>